<feature type="domain" description="ABC transmembrane type-2" evidence="9">
    <location>
        <begin position="95"/>
        <end position="342"/>
    </location>
</feature>
<evidence type="ECO:0000256" key="5">
    <source>
        <dbReference type="ARBA" id="ARBA00022692"/>
    </source>
</evidence>
<name>A0ABW3L699_9BACL</name>
<dbReference type="PANTHER" id="PTHR30294:SF38">
    <property type="entry name" value="TRANSPORT PERMEASE PROTEIN"/>
    <property type="match status" value="1"/>
</dbReference>
<dbReference type="Pfam" id="PF12698">
    <property type="entry name" value="ABC2_membrane_3"/>
    <property type="match status" value="1"/>
</dbReference>
<evidence type="ECO:0000256" key="6">
    <source>
        <dbReference type="ARBA" id="ARBA00022989"/>
    </source>
</evidence>
<dbReference type="EMBL" id="JBHTKI010000003">
    <property type="protein sequence ID" value="MFD1030143.1"/>
    <property type="molecule type" value="Genomic_DNA"/>
</dbReference>
<gene>
    <name evidence="10" type="ORF">ACFQ1X_01645</name>
</gene>
<keyword evidence="7 8" id="KW-0472">Membrane</keyword>
<dbReference type="InterPro" id="IPR013525">
    <property type="entry name" value="ABC2_TM"/>
</dbReference>
<protein>
    <submittedName>
        <fullName evidence="10">ABC transporter permease</fullName>
    </submittedName>
</protein>
<sequence length="345" mass="37931">MRIQALVKRIMLQMFRDKRTLALLFLAPLLVLTLMYLIFDGNDDELNLGIVGGSELLVETLEERGIEVEIFEAADQETVLDNDLDGLLEISADGAALTLQNSSPSQTRVLIAGISQAMALQGQGVGEQSPTAPVLQTEYIYGNENTDLFDVIGPILVGFFVFFFVFLISGIGLLKERVSGTLERVLATPVKRWEIVIAYLTGFGIFAIIQTTIVVLFSIHILDIVMEGSVWHVIIINLLLALVALSLGILLSTFAGSEFQMVQFIPVVIVPQIFFSGIFPIEGMAEWLQNVGRVMPLYYGADALTGVMYRGEGLGDVADNLLVLALFALLFIALNILALKRYRKL</sequence>
<feature type="transmembrane region" description="Helical" evidence="8">
    <location>
        <begin position="321"/>
        <end position="339"/>
    </location>
</feature>
<reference evidence="11" key="1">
    <citation type="journal article" date="2019" name="Int. J. Syst. Evol. Microbiol.">
        <title>The Global Catalogue of Microorganisms (GCM) 10K type strain sequencing project: providing services to taxonomists for standard genome sequencing and annotation.</title>
        <authorList>
            <consortium name="The Broad Institute Genomics Platform"/>
            <consortium name="The Broad Institute Genome Sequencing Center for Infectious Disease"/>
            <person name="Wu L."/>
            <person name="Ma J."/>
        </authorList>
    </citation>
    <scope>NUCLEOTIDE SEQUENCE [LARGE SCALE GENOMIC DNA]</scope>
    <source>
        <strain evidence="11">CCUG 56756</strain>
    </source>
</reference>
<comment type="subcellular location">
    <subcellularLocation>
        <location evidence="1">Cell membrane</location>
        <topology evidence="1">Multi-pass membrane protein</topology>
    </subcellularLocation>
</comment>
<evidence type="ECO:0000313" key="11">
    <source>
        <dbReference type="Proteomes" id="UP001597109"/>
    </source>
</evidence>
<evidence type="ECO:0000256" key="7">
    <source>
        <dbReference type="ARBA" id="ARBA00023136"/>
    </source>
</evidence>
<organism evidence="10 11">
    <name type="scientific">Metaplanococcus flavidus</name>
    <dbReference type="NCBI Taxonomy" id="569883"/>
    <lineage>
        <taxon>Bacteria</taxon>
        <taxon>Bacillati</taxon>
        <taxon>Bacillota</taxon>
        <taxon>Bacilli</taxon>
        <taxon>Bacillales</taxon>
        <taxon>Caryophanaceae</taxon>
        <taxon>Metaplanococcus</taxon>
    </lineage>
</organism>
<keyword evidence="5 8" id="KW-0812">Transmembrane</keyword>
<dbReference type="InterPro" id="IPR051449">
    <property type="entry name" value="ABC-2_transporter_component"/>
</dbReference>
<dbReference type="RefSeq" id="WP_144840397.1">
    <property type="nucleotide sequence ID" value="NZ_JBHTKI010000003.1"/>
</dbReference>
<feature type="transmembrane region" description="Helical" evidence="8">
    <location>
        <begin position="195"/>
        <end position="219"/>
    </location>
</feature>
<dbReference type="PROSITE" id="PS51012">
    <property type="entry name" value="ABC_TM2"/>
    <property type="match status" value="1"/>
</dbReference>
<comment type="similarity">
    <text evidence="2">Belongs to the ABC-2 integral membrane protein family.</text>
</comment>
<evidence type="ECO:0000256" key="8">
    <source>
        <dbReference type="SAM" id="Phobius"/>
    </source>
</evidence>
<keyword evidence="11" id="KW-1185">Reference proteome</keyword>
<keyword evidence="4" id="KW-1003">Cell membrane</keyword>
<dbReference type="PANTHER" id="PTHR30294">
    <property type="entry name" value="MEMBRANE COMPONENT OF ABC TRANSPORTER YHHJ-RELATED"/>
    <property type="match status" value="1"/>
</dbReference>
<evidence type="ECO:0000256" key="1">
    <source>
        <dbReference type="ARBA" id="ARBA00004651"/>
    </source>
</evidence>
<proteinExistence type="inferred from homology"/>
<evidence type="ECO:0000256" key="3">
    <source>
        <dbReference type="ARBA" id="ARBA00022448"/>
    </source>
</evidence>
<feature type="transmembrane region" description="Helical" evidence="8">
    <location>
        <begin position="21"/>
        <end position="39"/>
    </location>
</feature>
<dbReference type="InterPro" id="IPR047817">
    <property type="entry name" value="ABC2_TM_bact-type"/>
</dbReference>
<evidence type="ECO:0000313" key="10">
    <source>
        <dbReference type="EMBL" id="MFD1030143.1"/>
    </source>
</evidence>
<feature type="transmembrane region" description="Helical" evidence="8">
    <location>
        <begin position="151"/>
        <end position="174"/>
    </location>
</feature>
<keyword evidence="6 8" id="KW-1133">Transmembrane helix</keyword>
<evidence type="ECO:0000256" key="2">
    <source>
        <dbReference type="ARBA" id="ARBA00007783"/>
    </source>
</evidence>
<dbReference type="Proteomes" id="UP001597109">
    <property type="component" value="Unassembled WGS sequence"/>
</dbReference>
<comment type="caution">
    <text evidence="10">The sequence shown here is derived from an EMBL/GenBank/DDBJ whole genome shotgun (WGS) entry which is preliminary data.</text>
</comment>
<feature type="transmembrane region" description="Helical" evidence="8">
    <location>
        <begin position="264"/>
        <end position="281"/>
    </location>
</feature>
<accession>A0ABW3L699</accession>
<keyword evidence="3" id="KW-0813">Transport</keyword>
<evidence type="ECO:0000256" key="4">
    <source>
        <dbReference type="ARBA" id="ARBA00022475"/>
    </source>
</evidence>
<feature type="transmembrane region" description="Helical" evidence="8">
    <location>
        <begin position="231"/>
        <end position="252"/>
    </location>
</feature>
<evidence type="ECO:0000259" key="9">
    <source>
        <dbReference type="PROSITE" id="PS51012"/>
    </source>
</evidence>